<evidence type="ECO:0000259" key="9">
    <source>
        <dbReference type="Pfam" id="PF13813"/>
    </source>
</evidence>
<feature type="domain" description="Wax synthase" evidence="9">
    <location>
        <begin position="202"/>
        <end position="280"/>
    </location>
</feature>
<evidence type="ECO:0000256" key="5">
    <source>
        <dbReference type="ARBA" id="ARBA00022989"/>
    </source>
</evidence>
<dbReference type="InterPro" id="IPR044851">
    <property type="entry name" value="Wax_synthase"/>
</dbReference>
<dbReference type="EMBL" id="BQKI01000073">
    <property type="protein sequence ID" value="GJN18210.1"/>
    <property type="molecule type" value="Genomic_DNA"/>
</dbReference>
<comment type="caution">
    <text evidence="10">The sequence shown here is derived from an EMBL/GenBank/DDBJ whole genome shotgun (WGS) entry which is preliminary data.</text>
</comment>
<evidence type="ECO:0000256" key="4">
    <source>
        <dbReference type="ARBA" id="ARBA00022692"/>
    </source>
</evidence>
<keyword evidence="6 8" id="KW-0472">Membrane</keyword>
<reference evidence="10" key="2">
    <citation type="submission" date="2021-12" db="EMBL/GenBank/DDBJ databases">
        <title>Resequencing data analysis of finger millet.</title>
        <authorList>
            <person name="Hatakeyama M."/>
            <person name="Aluri S."/>
            <person name="Balachadran M.T."/>
            <person name="Sivarajan S.R."/>
            <person name="Poveda L."/>
            <person name="Shimizu-Inatsugi R."/>
            <person name="Schlapbach R."/>
            <person name="Sreeman S.M."/>
            <person name="Shimizu K.K."/>
        </authorList>
    </citation>
    <scope>NUCLEOTIDE SEQUENCE</scope>
</reference>
<keyword evidence="11" id="KW-1185">Reference proteome</keyword>
<dbReference type="AlphaFoldDB" id="A0AAV5E6T1"/>
<evidence type="ECO:0000256" key="2">
    <source>
        <dbReference type="ARBA" id="ARBA00007282"/>
    </source>
</evidence>
<proteinExistence type="inferred from homology"/>
<protein>
    <recommendedName>
        <fullName evidence="9">Wax synthase domain-containing protein</fullName>
    </recommendedName>
</protein>
<evidence type="ECO:0000313" key="11">
    <source>
        <dbReference type="Proteomes" id="UP001054889"/>
    </source>
</evidence>
<keyword evidence="4 8" id="KW-0812">Transmembrane</keyword>
<evidence type="ECO:0000256" key="7">
    <source>
        <dbReference type="ARBA" id="ARBA00023315"/>
    </source>
</evidence>
<dbReference type="GO" id="GO:0016020">
    <property type="term" value="C:membrane"/>
    <property type="evidence" value="ECO:0007669"/>
    <property type="project" value="UniProtKB-SubCell"/>
</dbReference>
<gene>
    <name evidence="10" type="primary">gb05350</name>
    <name evidence="10" type="ORF">PR202_gb05350</name>
</gene>
<evidence type="ECO:0000256" key="3">
    <source>
        <dbReference type="ARBA" id="ARBA00022679"/>
    </source>
</evidence>
<dbReference type="InterPro" id="IPR032805">
    <property type="entry name" value="Wax_synthase_dom"/>
</dbReference>
<feature type="transmembrane region" description="Helical" evidence="8">
    <location>
        <begin position="176"/>
        <end position="199"/>
    </location>
</feature>
<organism evidence="10 11">
    <name type="scientific">Eleusine coracana subsp. coracana</name>
    <dbReference type="NCBI Taxonomy" id="191504"/>
    <lineage>
        <taxon>Eukaryota</taxon>
        <taxon>Viridiplantae</taxon>
        <taxon>Streptophyta</taxon>
        <taxon>Embryophyta</taxon>
        <taxon>Tracheophyta</taxon>
        <taxon>Spermatophyta</taxon>
        <taxon>Magnoliopsida</taxon>
        <taxon>Liliopsida</taxon>
        <taxon>Poales</taxon>
        <taxon>Poaceae</taxon>
        <taxon>PACMAD clade</taxon>
        <taxon>Chloridoideae</taxon>
        <taxon>Cynodonteae</taxon>
        <taxon>Eleusininae</taxon>
        <taxon>Eleusine</taxon>
    </lineage>
</organism>
<dbReference type="Gene3D" id="3.40.50.1820">
    <property type="entry name" value="alpha/beta hydrolase"/>
    <property type="match status" value="1"/>
</dbReference>
<comment type="subcellular location">
    <subcellularLocation>
        <location evidence="1">Membrane</location>
        <topology evidence="1">Multi-pass membrane protein</topology>
    </subcellularLocation>
</comment>
<reference evidence="10" key="1">
    <citation type="journal article" date="2018" name="DNA Res.">
        <title>Multiple hybrid de novo genome assembly of finger millet, an orphan allotetraploid crop.</title>
        <authorList>
            <person name="Hatakeyama M."/>
            <person name="Aluri S."/>
            <person name="Balachadran M.T."/>
            <person name="Sivarajan S.R."/>
            <person name="Patrignani A."/>
            <person name="Gruter S."/>
            <person name="Poveda L."/>
            <person name="Shimizu-Inatsugi R."/>
            <person name="Baeten J."/>
            <person name="Francoijs K.J."/>
            <person name="Nataraja K.N."/>
            <person name="Reddy Y.A.N."/>
            <person name="Phadnis S."/>
            <person name="Ravikumar R.L."/>
            <person name="Schlapbach R."/>
            <person name="Sreeman S.M."/>
            <person name="Shimizu K.K."/>
        </authorList>
    </citation>
    <scope>NUCLEOTIDE SEQUENCE</scope>
</reference>
<feature type="transmembrane region" description="Helical" evidence="8">
    <location>
        <begin position="44"/>
        <end position="61"/>
    </location>
</feature>
<dbReference type="Pfam" id="PF13813">
    <property type="entry name" value="MBOAT_2"/>
    <property type="match status" value="1"/>
</dbReference>
<dbReference type="InterPro" id="IPR029058">
    <property type="entry name" value="AB_hydrolase_fold"/>
</dbReference>
<evidence type="ECO:0000313" key="10">
    <source>
        <dbReference type="EMBL" id="GJN18210.1"/>
    </source>
</evidence>
<dbReference type="Proteomes" id="UP001054889">
    <property type="component" value="Unassembled WGS sequence"/>
</dbReference>
<feature type="transmembrane region" description="Helical" evidence="8">
    <location>
        <begin position="15"/>
        <end position="32"/>
    </location>
</feature>
<dbReference type="PANTHER" id="PTHR31595:SF9">
    <property type="entry name" value="OS01G0651500 PROTEIN"/>
    <property type="match status" value="1"/>
</dbReference>
<evidence type="ECO:0000256" key="8">
    <source>
        <dbReference type="SAM" id="Phobius"/>
    </source>
</evidence>
<dbReference type="GO" id="GO:0006629">
    <property type="term" value="P:lipid metabolic process"/>
    <property type="evidence" value="ECO:0007669"/>
    <property type="project" value="InterPro"/>
</dbReference>
<evidence type="ECO:0000256" key="1">
    <source>
        <dbReference type="ARBA" id="ARBA00004141"/>
    </source>
</evidence>
<keyword evidence="3" id="KW-0808">Transferase</keyword>
<keyword evidence="7" id="KW-0012">Acyltransferase</keyword>
<dbReference type="GO" id="GO:0008374">
    <property type="term" value="F:O-acyltransferase activity"/>
    <property type="evidence" value="ECO:0007669"/>
    <property type="project" value="InterPro"/>
</dbReference>
<feature type="transmembrane region" description="Helical" evidence="8">
    <location>
        <begin position="149"/>
        <end position="170"/>
    </location>
</feature>
<accession>A0AAV5E6T1</accession>
<dbReference type="PANTHER" id="PTHR31595">
    <property type="entry name" value="LONG-CHAIN-ALCOHOL O-FATTY-ACYLTRANSFERASE 3-RELATED"/>
    <property type="match status" value="1"/>
</dbReference>
<comment type="similarity">
    <text evidence="2">Belongs to the wax synthase family.</text>
</comment>
<name>A0AAV5E6T1_ELECO</name>
<keyword evidence="5 8" id="KW-1133">Transmembrane helix</keyword>
<sequence length="566" mass="62918">MDALAWPTTESELRALAWATLLTPPLAAYARLASRRFRPGFPRFAALFPTFPFLVYLPFMFNSLHLRLLTSFFHTWLAVNKLVLLALDKGPLHPSLPLLPFVLCAGLPIKVRRPLDQSKKQHDPAAANPSSSPPPPPVADFFRPCARSALLLGCIAAAYPYTGWLPLYALHYIYCAQIFLTLDLVLSSAALVSAALLGASLEPQFSAPLAADSLAGFWGRQWNLMAVDVLRASAYEPVRARCGRDAGVLAAFLMSGLLHELLYFYMTLRRPTGEMLRFFVFHGVFQIAERRAREAGLWRPPRVVAYLLVSGFMLVTISEMFFGPFVRAGTEARLQEEASAMLDLVWSVVARPIFTPTTRIAYFVVVAEVVYELIDPLESSFNASTLQHYLVRKNQKLLHRLLFLMTQQQHTALHVLPFTCIHKPWQSSKHGHPVRSVVRAEVSKMHRFTLLLLTSTLVLVAATTTTLSDAAVDRRSWAELSGRSNWDGLLDPLDADLRRAIIRYGELAQATSDAFIGDPASPYAGASRYAPAAFLRKAQVPTDPDAYRVTRFLYATSSGGARACRS</sequence>
<feature type="transmembrane region" description="Helical" evidence="8">
    <location>
        <begin position="246"/>
        <end position="266"/>
    </location>
</feature>
<feature type="transmembrane region" description="Helical" evidence="8">
    <location>
        <begin position="303"/>
        <end position="326"/>
    </location>
</feature>
<evidence type="ECO:0000256" key="6">
    <source>
        <dbReference type="ARBA" id="ARBA00023136"/>
    </source>
</evidence>